<reference evidence="2" key="2">
    <citation type="submission" date="2025-09" db="UniProtKB">
        <authorList>
            <consortium name="Ensembl"/>
        </authorList>
    </citation>
    <scope>IDENTIFICATION</scope>
</reference>
<dbReference type="InterPro" id="IPR019363">
    <property type="entry name" value="LDAH"/>
</dbReference>
<name>A0A3B3UV14_9TELE</name>
<dbReference type="Proteomes" id="UP000261500">
    <property type="component" value="Unplaced"/>
</dbReference>
<dbReference type="PANTHER" id="PTHR13390">
    <property type="entry name" value="LIPASE"/>
    <property type="match status" value="1"/>
</dbReference>
<sequence>MLQSVWGGATDPLPSRINLYLNCIPPYQTALICAIPFSVDKELNSEFFFCSGAATEVLKVGSFQLSGEKVLLLLIPGNPGVVGFYESFMRTLHGLLGRPVWAVSHAGHCAPPDSMDLAVLLFPTIERMAQSPQGKVMTPVLCQLRYLAYLPLFLMSLLPQRVAALLLRLLLRGVPALDPCVLRPSLDMFSGDCAGGFYRVSASGQHLSLYHATS</sequence>
<evidence type="ECO:0000256" key="1">
    <source>
        <dbReference type="ARBA" id="ARBA00022801"/>
    </source>
</evidence>
<dbReference type="GO" id="GO:0016298">
    <property type="term" value="F:lipase activity"/>
    <property type="evidence" value="ECO:0007669"/>
    <property type="project" value="InterPro"/>
</dbReference>
<proteinExistence type="predicted"/>
<dbReference type="GeneTree" id="ENSGT00390000009688"/>
<protein>
    <submittedName>
        <fullName evidence="2">Lipid droplet-associated hydrolase-like</fullName>
    </submittedName>
</protein>
<keyword evidence="1" id="KW-0378">Hydrolase</keyword>
<organism evidence="2 3">
    <name type="scientific">Poecilia latipinna</name>
    <name type="common">sailfin molly</name>
    <dbReference type="NCBI Taxonomy" id="48699"/>
    <lineage>
        <taxon>Eukaryota</taxon>
        <taxon>Metazoa</taxon>
        <taxon>Chordata</taxon>
        <taxon>Craniata</taxon>
        <taxon>Vertebrata</taxon>
        <taxon>Euteleostomi</taxon>
        <taxon>Actinopterygii</taxon>
        <taxon>Neopterygii</taxon>
        <taxon>Teleostei</taxon>
        <taxon>Neoteleostei</taxon>
        <taxon>Acanthomorphata</taxon>
        <taxon>Ovalentaria</taxon>
        <taxon>Atherinomorphae</taxon>
        <taxon>Cyprinodontiformes</taxon>
        <taxon>Poeciliidae</taxon>
        <taxon>Poeciliinae</taxon>
        <taxon>Poecilia</taxon>
    </lineage>
</organism>
<keyword evidence="3" id="KW-1185">Reference proteome</keyword>
<dbReference type="AlphaFoldDB" id="A0A3B3UV14"/>
<accession>A0A3B3UV14</accession>
<reference evidence="2" key="1">
    <citation type="submission" date="2025-08" db="UniProtKB">
        <authorList>
            <consortium name="Ensembl"/>
        </authorList>
    </citation>
    <scope>IDENTIFICATION</scope>
</reference>
<dbReference type="GO" id="GO:0019915">
    <property type="term" value="P:lipid storage"/>
    <property type="evidence" value="ECO:0007669"/>
    <property type="project" value="InterPro"/>
</dbReference>
<evidence type="ECO:0000313" key="3">
    <source>
        <dbReference type="Proteomes" id="UP000261500"/>
    </source>
</evidence>
<dbReference type="Pfam" id="PF10230">
    <property type="entry name" value="LIDHydrolase"/>
    <property type="match status" value="2"/>
</dbReference>
<evidence type="ECO:0000313" key="2">
    <source>
        <dbReference type="Ensembl" id="ENSPLAP00000017250.1"/>
    </source>
</evidence>
<dbReference type="Ensembl" id="ENSPLAT00000026443.1">
    <property type="protein sequence ID" value="ENSPLAP00000017250.1"/>
    <property type="gene ID" value="ENSPLAG00000021607.1"/>
</dbReference>
<dbReference type="GO" id="GO:0005811">
    <property type="term" value="C:lipid droplet"/>
    <property type="evidence" value="ECO:0007669"/>
    <property type="project" value="InterPro"/>
</dbReference>
<dbReference type="PANTHER" id="PTHR13390:SF0">
    <property type="entry name" value="LIPID DROPLET-ASSOCIATED HYDROLASE"/>
    <property type="match status" value="1"/>
</dbReference>